<dbReference type="EMBL" id="JANPWB010000016">
    <property type="protein sequence ID" value="KAJ1083175.1"/>
    <property type="molecule type" value="Genomic_DNA"/>
</dbReference>
<keyword evidence="3" id="KW-1185">Reference proteome</keyword>
<feature type="signal peptide" evidence="1">
    <location>
        <begin position="1"/>
        <end position="26"/>
    </location>
</feature>
<sequence length="133" mass="13568">MHRGGPGHSKATSIVLMLQLAIGVVTMEIEMTERRLSMGSSDTTHTLPGDGYLTMMPSDNVSGSAPGDVGNAGPVPVLDTVPCTSSPQALILDQLASDQNPTSLPAISRVAGTSGGGACCQAHKKNCPAKARI</sequence>
<evidence type="ECO:0000313" key="3">
    <source>
        <dbReference type="Proteomes" id="UP001066276"/>
    </source>
</evidence>
<keyword evidence="1" id="KW-0732">Signal</keyword>
<comment type="caution">
    <text evidence="2">The sequence shown here is derived from an EMBL/GenBank/DDBJ whole genome shotgun (WGS) entry which is preliminary data.</text>
</comment>
<dbReference type="Proteomes" id="UP001066276">
    <property type="component" value="Chromosome 12"/>
</dbReference>
<dbReference type="AlphaFoldDB" id="A0AAV7KV82"/>
<protein>
    <submittedName>
        <fullName evidence="2">Uncharacterized protein</fullName>
    </submittedName>
</protein>
<proteinExistence type="predicted"/>
<evidence type="ECO:0000256" key="1">
    <source>
        <dbReference type="SAM" id="SignalP"/>
    </source>
</evidence>
<accession>A0AAV7KV82</accession>
<name>A0AAV7KV82_PLEWA</name>
<evidence type="ECO:0000313" key="2">
    <source>
        <dbReference type="EMBL" id="KAJ1083175.1"/>
    </source>
</evidence>
<reference evidence="2" key="1">
    <citation type="journal article" date="2022" name="bioRxiv">
        <title>Sequencing and chromosome-scale assembly of the giantPleurodeles waltlgenome.</title>
        <authorList>
            <person name="Brown T."/>
            <person name="Elewa A."/>
            <person name="Iarovenko S."/>
            <person name="Subramanian E."/>
            <person name="Araus A.J."/>
            <person name="Petzold A."/>
            <person name="Susuki M."/>
            <person name="Suzuki K.-i.T."/>
            <person name="Hayashi T."/>
            <person name="Toyoda A."/>
            <person name="Oliveira C."/>
            <person name="Osipova E."/>
            <person name="Leigh N.D."/>
            <person name="Simon A."/>
            <person name="Yun M.H."/>
        </authorList>
    </citation>
    <scope>NUCLEOTIDE SEQUENCE</scope>
    <source>
        <strain evidence="2">20211129_DDA</strain>
        <tissue evidence="2">Liver</tissue>
    </source>
</reference>
<organism evidence="2 3">
    <name type="scientific">Pleurodeles waltl</name>
    <name type="common">Iberian ribbed newt</name>
    <dbReference type="NCBI Taxonomy" id="8319"/>
    <lineage>
        <taxon>Eukaryota</taxon>
        <taxon>Metazoa</taxon>
        <taxon>Chordata</taxon>
        <taxon>Craniata</taxon>
        <taxon>Vertebrata</taxon>
        <taxon>Euteleostomi</taxon>
        <taxon>Amphibia</taxon>
        <taxon>Batrachia</taxon>
        <taxon>Caudata</taxon>
        <taxon>Salamandroidea</taxon>
        <taxon>Salamandridae</taxon>
        <taxon>Pleurodelinae</taxon>
        <taxon>Pleurodeles</taxon>
    </lineage>
</organism>
<feature type="chain" id="PRO_5043877102" evidence="1">
    <location>
        <begin position="27"/>
        <end position="133"/>
    </location>
</feature>
<gene>
    <name evidence="2" type="ORF">NDU88_003335</name>
</gene>